<accession>A0A261QZI6</accession>
<dbReference type="GO" id="GO:0015891">
    <property type="term" value="P:siderophore transport"/>
    <property type="evidence" value="ECO:0007669"/>
    <property type="project" value="InterPro"/>
</dbReference>
<dbReference type="InterPro" id="IPR000531">
    <property type="entry name" value="Beta-barrel_TonB"/>
</dbReference>
<evidence type="ECO:0000256" key="4">
    <source>
        <dbReference type="ARBA" id="ARBA00022452"/>
    </source>
</evidence>
<dbReference type="PANTHER" id="PTHR32552:SF82">
    <property type="entry name" value="FCUA PROTEIN"/>
    <property type="match status" value="1"/>
</dbReference>
<comment type="similarity">
    <text evidence="2 10 11">Belongs to the TonB-dependent receptor family.</text>
</comment>
<comment type="subcellular location">
    <subcellularLocation>
        <location evidence="1 10">Cell outer membrane</location>
        <topology evidence="1 10">Multi-pass membrane protein</topology>
    </subcellularLocation>
</comment>
<dbReference type="GO" id="GO:0009279">
    <property type="term" value="C:cell outer membrane"/>
    <property type="evidence" value="ECO:0007669"/>
    <property type="project" value="UniProtKB-SubCell"/>
</dbReference>
<dbReference type="GO" id="GO:0015344">
    <property type="term" value="F:siderophore uptake transmembrane transporter activity"/>
    <property type="evidence" value="ECO:0007669"/>
    <property type="project" value="TreeGrafter"/>
</dbReference>
<evidence type="ECO:0000256" key="8">
    <source>
        <dbReference type="ARBA" id="ARBA00023170"/>
    </source>
</evidence>
<evidence type="ECO:0000256" key="11">
    <source>
        <dbReference type="RuleBase" id="RU003357"/>
    </source>
</evidence>
<dbReference type="PROSITE" id="PS52016">
    <property type="entry name" value="TONB_DEPENDENT_REC_3"/>
    <property type="match status" value="1"/>
</dbReference>
<evidence type="ECO:0000256" key="1">
    <source>
        <dbReference type="ARBA" id="ARBA00004571"/>
    </source>
</evidence>
<gene>
    <name evidence="14" type="ORF">CAL19_13845</name>
</gene>
<feature type="domain" description="TonB-dependent receptor-like beta-barrel" evidence="12">
    <location>
        <begin position="409"/>
        <end position="809"/>
    </location>
</feature>
<dbReference type="SUPFAM" id="SSF56935">
    <property type="entry name" value="Porins"/>
    <property type="match status" value="1"/>
</dbReference>
<dbReference type="InterPro" id="IPR012910">
    <property type="entry name" value="Plug_dom"/>
</dbReference>
<evidence type="ECO:0000313" key="15">
    <source>
        <dbReference type="Proteomes" id="UP000216947"/>
    </source>
</evidence>
<keyword evidence="9 10" id="KW-0998">Cell outer membrane</keyword>
<dbReference type="InterPro" id="IPR010105">
    <property type="entry name" value="TonB_sidphr_rcpt"/>
</dbReference>
<evidence type="ECO:0000259" key="13">
    <source>
        <dbReference type="Pfam" id="PF07715"/>
    </source>
</evidence>
<keyword evidence="3 10" id="KW-0813">Transport</keyword>
<dbReference type="CDD" id="cd01347">
    <property type="entry name" value="ligand_gated_channel"/>
    <property type="match status" value="1"/>
</dbReference>
<dbReference type="Pfam" id="PF00593">
    <property type="entry name" value="TonB_dep_Rec_b-barrel"/>
    <property type="match status" value="1"/>
</dbReference>
<dbReference type="GO" id="GO:0038023">
    <property type="term" value="F:signaling receptor activity"/>
    <property type="evidence" value="ECO:0007669"/>
    <property type="project" value="InterPro"/>
</dbReference>
<comment type="caution">
    <text evidence="14">The sequence shown here is derived from an EMBL/GenBank/DDBJ whole genome shotgun (WGS) entry which is preliminary data.</text>
</comment>
<dbReference type="Pfam" id="PF07715">
    <property type="entry name" value="Plug"/>
    <property type="match status" value="1"/>
</dbReference>
<sequence length="840" mass="90404">MRGRAFGQPVGRALAGACGRWPGHGGTLCLLRRLLPVSCAGLPPGRGAGFCRPAMGRSGPERAGAGLQRPVVHLRPAANGIRAGAGIRGRLLHHRSRPAGLAGGARPRAIPARGAHFSRPCRRTVTTFDLRNMKTKAVLVRRAPSSLWLCAAMSLPIIASAQSSPAVLSPITVQGQADPEALPAPAPGGQVAAGSRLGILGNRSTMDTPFSTTSYTSQLIQEQQARTVGDVLLSDPSVRTTTNNGHMYEHFTIRGMNVDGADMGFNGLFGVMPFAHVPVEFIERVEVLRGPSTTLNGLPPTSSLGGTINLVPKRAGREPITELTTSYITKGYGQAHVDIGRRFGDEQRLGIRFNAVYGNGETGVSGQRKGRELGALGLDYAGESWRLSVDAYSSRDDIHNGSPAMYQMSRLGKLVTPPNNSSNLFLGTSGVQRDHGFALRGEVDITDAISAYAAFGGSNSRGRGLMFGTRTVVTGEDGSALGYVYNVDSIEQARVGEIGLRGNFNTGGISHAVTLAGNLGSYEQDIYNRPNAGYPQNIYDPIQPDFPDSPDHKDGAGYDNLVSSLALADTLGFGNDKVLLTLGARYQRVRQSRDTDYDESRVAPMAAIVVKPWGEDTMFYANYAEGLQPGETVGFGYLNEGETFKPTRSTQAEFGIKLRRGDITHTFSAFQVEKNFVGAIYEDAGDRLAMGKQRNQGLEWMFNGRLTRTLTVLGGVSYLRSEQRSDLDGGKKGNEVYGSPNWLANLGLEWATPVQGLSLNGRVIYTGPQWLDSTNNVRMPSWTRVDVGAKYATRIASTPVTFYANVDNLFDRDYWQGTFADGFALLSPPRTLRLGAKISF</sequence>
<evidence type="ECO:0000259" key="12">
    <source>
        <dbReference type="Pfam" id="PF00593"/>
    </source>
</evidence>
<evidence type="ECO:0000256" key="9">
    <source>
        <dbReference type="ARBA" id="ARBA00023237"/>
    </source>
</evidence>
<organism evidence="14 15">
    <name type="scientific">Bordetella genomosp. 7</name>
    <dbReference type="NCBI Taxonomy" id="1416805"/>
    <lineage>
        <taxon>Bacteria</taxon>
        <taxon>Pseudomonadati</taxon>
        <taxon>Pseudomonadota</taxon>
        <taxon>Betaproteobacteria</taxon>
        <taxon>Burkholderiales</taxon>
        <taxon>Alcaligenaceae</taxon>
        <taxon>Bordetella</taxon>
    </lineage>
</organism>
<dbReference type="InterPro" id="IPR039426">
    <property type="entry name" value="TonB-dep_rcpt-like"/>
</dbReference>
<dbReference type="Gene3D" id="2.170.130.10">
    <property type="entry name" value="TonB-dependent receptor, plug domain"/>
    <property type="match status" value="1"/>
</dbReference>
<keyword evidence="8" id="KW-0675">Receptor</keyword>
<keyword evidence="4 10" id="KW-1134">Transmembrane beta strand</keyword>
<dbReference type="AlphaFoldDB" id="A0A261QZI6"/>
<dbReference type="InterPro" id="IPR036942">
    <property type="entry name" value="Beta-barrel_TonB_sf"/>
</dbReference>
<evidence type="ECO:0000256" key="6">
    <source>
        <dbReference type="ARBA" id="ARBA00023077"/>
    </source>
</evidence>
<evidence type="ECO:0000256" key="7">
    <source>
        <dbReference type="ARBA" id="ARBA00023136"/>
    </source>
</evidence>
<proteinExistence type="inferred from homology"/>
<evidence type="ECO:0000313" key="14">
    <source>
        <dbReference type="EMBL" id="OZI18136.1"/>
    </source>
</evidence>
<keyword evidence="6 11" id="KW-0798">TonB box</keyword>
<protein>
    <recommendedName>
        <fullName evidence="16">TonB-dependent siderophore receptor</fullName>
    </recommendedName>
</protein>
<evidence type="ECO:0008006" key="16">
    <source>
        <dbReference type="Google" id="ProtNLM"/>
    </source>
</evidence>
<dbReference type="NCBIfam" id="TIGR01783">
    <property type="entry name" value="TonB-siderophor"/>
    <property type="match status" value="1"/>
</dbReference>
<evidence type="ECO:0000256" key="5">
    <source>
        <dbReference type="ARBA" id="ARBA00022692"/>
    </source>
</evidence>
<dbReference type="EMBL" id="NEVK01000006">
    <property type="protein sequence ID" value="OZI18136.1"/>
    <property type="molecule type" value="Genomic_DNA"/>
</dbReference>
<dbReference type="Proteomes" id="UP000216947">
    <property type="component" value="Unassembled WGS sequence"/>
</dbReference>
<dbReference type="Gene3D" id="2.40.170.20">
    <property type="entry name" value="TonB-dependent receptor, beta-barrel domain"/>
    <property type="match status" value="1"/>
</dbReference>
<feature type="domain" description="TonB-dependent receptor plug" evidence="13">
    <location>
        <begin position="205"/>
        <end position="297"/>
    </location>
</feature>
<keyword evidence="7 10" id="KW-0472">Membrane</keyword>
<evidence type="ECO:0000256" key="10">
    <source>
        <dbReference type="PROSITE-ProRule" id="PRU01360"/>
    </source>
</evidence>
<dbReference type="InterPro" id="IPR037066">
    <property type="entry name" value="Plug_dom_sf"/>
</dbReference>
<dbReference type="PANTHER" id="PTHR32552">
    <property type="entry name" value="FERRICHROME IRON RECEPTOR-RELATED"/>
    <property type="match status" value="1"/>
</dbReference>
<keyword evidence="15" id="KW-1185">Reference proteome</keyword>
<keyword evidence="5 10" id="KW-0812">Transmembrane</keyword>
<reference evidence="15" key="1">
    <citation type="submission" date="2017-05" db="EMBL/GenBank/DDBJ databases">
        <title>Complete and WGS of Bordetella genogroups.</title>
        <authorList>
            <person name="Spilker T."/>
            <person name="Lipuma J."/>
        </authorList>
    </citation>
    <scope>NUCLEOTIDE SEQUENCE [LARGE SCALE GENOMIC DNA]</scope>
    <source>
        <strain evidence="15">AU18089</strain>
    </source>
</reference>
<name>A0A261QZI6_9BORD</name>
<evidence type="ECO:0000256" key="2">
    <source>
        <dbReference type="ARBA" id="ARBA00009810"/>
    </source>
</evidence>
<evidence type="ECO:0000256" key="3">
    <source>
        <dbReference type="ARBA" id="ARBA00022448"/>
    </source>
</evidence>